<dbReference type="Pfam" id="PF02653">
    <property type="entry name" value="BPD_transp_2"/>
    <property type="match status" value="1"/>
</dbReference>
<feature type="transmembrane region" description="Helical" evidence="6">
    <location>
        <begin position="164"/>
        <end position="185"/>
    </location>
</feature>
<reference evidence="7 8" key="1">
    <citation type="journal article" date="2013" name="Antonie Van Leeuwenhoek">
        <title>Actinoplanes hulinensis sp. nov., a novel actinomycete isolated from soybean root (Glycine max (L.) Merr).</title>
        <authorList>
            <person name="Shen Y."/>
            <person name="Liu C."/>
            <person name="Wang X."/>
            <person name="Zhao J."/>
            <person name="Jia F."/>
            <person name="Zhang Y."/>
            <person name="Wang L."/>
            <person name="Yang D."/>
            <person name="Xiang W."/>
        </authorList>
    </citation>
    <scope>NUCLEOTIDE SEQUENCE [LARGE SCALE GENOMIC DNA]</scope>
    <source>
        <strain evidence="7 8">NEAU-M9</strain>
    </source>
</reference>
<evidence type="ECO:0000256" key="3">
    <source>
        <dbReference type="ARBA" id="ARBA00022692"/>
    </source>
</evidence>
<evidence type="ECO:0000313" key="8">
    <source>
        <dbReference type="Proteomes" id="UP001519863"/>
    </source>
</evidence>
<dbReference type="EMBL" id="JAHXZI010000039">
    <property type="protein sequence ID" value="MBW6440193.1"/>
    <property type="molecule type" value="Genomic_DNA"/>
</dbReference>
<keyword evidence="4 6" id="KW-1133">Transmembrane helix</keyword>
<keyword evidence="8" id="KW-1185">Reference proteome</keyword>
<comment type="subcellular location">
    <subcellularLocation>
        <location evidence="1">Cell membrane</location>
        <topology evidence="1">Multi-pass membrane protein</topology>
    </subcellularLocation>
</comment>
<evidence type="ECO:0000256" key="4">
    <source>
        <dbReference type="ARBA" id="ARBA00022989"/>
    </source>
</evidence>
<organism evidence="7 8">
    <name type="scientific">Actinoplanes hulinensis</name>
    <dbReference type="NCBI Taxonomy" id="1144547"/>
    <lineage>
        <taxon>Bacteria</taxon>
        <taxon>Bacillati</taxon>
        <taxon>Actinomycetota</taxon>
        <taxon>Actinomycetes</taxon>
        <taxon>Micromonosporales</taxon>
        <taxon>Micromonosporaceae</taxon>
        <taxon>Actinoplanes</taxon>
    </lineage>
</organism>
<evidence type="ECO:0000256" key="2">
    <source>
        <dbReference type="ARBA" id="ARBA00022475"/>
    </source>
</evidence>
<evidence type="ECO:0000256" key="6">
    <source>
        <dbReference type="SAM" id="Phobius"/>
    </source>
</evidence>
<dbReference type="PANTHER" id="PTHR30482:SF17">
    <property type="entry name" value="ABC TRANSPORTER ATP-BINDING PROTEIN"/>
    <property type="match status" value="1"/>
</dbReference>
<feature type="transmembrane region" description="Helical" evidence="6">
    <location>
        <begin position="21"/>
        <end position="41"/>
    </location>
</feature>
<gene>
    <name evidence="7" type="ORF">KZ829_41360</name>
</gene>
<dbReference type="Proteomes" id="UP001519863">
    <property type="component" value="Unassembled WGS sequence"/>
</dbReference>
<dbReference type="PANTHER" id="PTHR30482">
    <property type="entry name" value="HIGH-AFFINITY BRANCHED-CHAIN AMINO ACID TRANSPORT SYSTEM PERMEASE"/>
    <property type="match status" value="1"/>
</dbReference>
<dbReference type="CDD" id="cd06581">
    <property type="entry name" value="TM_PBP1_LivM_like"/>
    <property type="match status" value="1"/>
</dbReference>
<name>A0ABS7BHA1_9ACTN</name>
<comment type="caution">
    <text evidence="7">The sequence shown here is derived from an EMBL/GenBank/DDBJ whole genome shotgun (WGS) entry which is preliminary data.</text>
</comment>
<feature type="transmembrane region" description="Helical" evidence="6">
    <location>
        <begin position="47"/>
        <end position="69"/>
    </location>
</feature>
<keyword evidence="5 6" id="KW-0472">Membrane</keyword>
<feature type="transmembrane region" description="Helical" evidence="6">
    <location>
        <begin position="90"/>
        <end position="115"/>
    </location>
</feature>
<accession>A0ABS7BHA1</accession>
<dbReference type="RefSeq" id="WP_220149307.1">
    <property type="nucleotide sequence ID" value="NZ_JAHXZI010000039.1"/>
</dbReference>
<feature type="transmembrane region" description="Helical" evidence="6">
    <location>
        <begin position="121"/>
        <end position="143"/>
    </location>
</feature>
<dbReference type="InterPro" id="IPR043428">
    <property type="entry name" value="LivM-like"/>
</dbReference>
<feature type="transmembrane region" description="Helical" evidence="6">
    <location>
        <begin position="287"/>
        <end position="305"/>
    </location>
</feature>
<feature type="transmembrane region" description="Helical" evidence="6">
    <location>
        <begin position="251"/>
        <end position="281"/>
    </location>
</feature>
<sequence length="339" mass="36067">MTALAYRIDRSSRASRIGSSVLIGLGLILATVPQFFVATVVQQLTSLFIFVILAVMWNALAGYGGLVSVGQQAFIGFGAYGTVFLAQRDVPPYLAVLLAASASAVLAAVLAPLVLRLRGGPFAVGTWVVAETLALLVVLDHSLGGGTGVSLRGLNVFRPDERRAYTYWLALAFLVLLLGAVFVLLRGRTGAGLQAIRDDEEAAASLGVRVWPLKAGLYVLAGFGGGAAGALILANTLFIEPRSIFGVQWTAYMLFMVLVGGIGTFEGPLLGALLFFGVQYLFADYDAWYLIGLGLTAGAFALFLPRGLWSLVPVRLLPVGYHLRRDGPGFDRPGFDRPR</sequence>
<evidence type="ECO:0000313" key="7">
    <source>
        <dbReference type="EMBL" id="MBW6440193.1"/>
    </source>
</evidence>
<proteinExistence type="predicted"/>
<protein>
    <submittedName>
        <fullName evidence="7">Branched-chain amino acid ABC transporter permease</fullName>
    </submittedName>
</protein>
<evidence type="ECO:0000256" key="1">
    <source>
        <dbReference type="ARBA" id="ARBA00004651"/>
    </source>
</evidence>
<keyword evidence="3 6" id="KW-0812">Transmembrane</keyword>
<evidence type="ECO:0000256" key="5">
    <source>
        <dbReference type="ARBA" id="ARBA00023136"/>
    </source>
</evidence>
<feature type="transmembrane region" description="Helical" evidence="6">
    <location>
        <begin position="215"/>
        <end position="239"/>
    </location>
</feature>
<keyword evidence="2" id="KW-1003">Cell membrane</keyword>
<dbReference type="InterPro" id="IPR001851">
    <property type="entry name" value="ABC_transp_permease"/>
</dbReference>